<dbReference type="EMBL" id="FRBC01000013">
    <property type="protein sequence ID" value="SHK70603.1"/>
    <property type="molecule type" value="Genomic_DNA"/>
</dbReference>
<dbReference type="InterPro" id="IPR008638">
    <property type="entry name" value="FhaB/CdiA-like_TPS"/>
</dbReference>
<evidence type="ECO:0000313" key="5">
    <source>
        <dbReference type="Proteomes" id="UP000184263"/>
    </source>
</evidence>
<dbReference type="SMART" id="SM00912">
    <property type="entry name" value="Haemagg_act"/>
    <property type="match status" value="1"/>
</dbReference>
<sequence length="3292" mass="348296">MQVSIALAAGMFSIVPVAYGAPVGGTSSTATITYSDVKDSSNNVIGQDTSVVGSVTNNVIDWHDFSVDKNEKVVFAGNKNYMNIVTGANTSDINGKIQGGGEVYIVNPNGVMIGKDAEINVGSFYASTREIAVSDAVAAATNANSGNGSMSSVIAAGTSTSGAAMDVVNMGKIQATEVVLEGENIRILNSADITSDGSTPLTNKVTVRADEGYIHVGSSDGSGGANYTKGNVTSTGAVAAVEQYILVDKTNWASTLGTGSAVSGNYMLADNIVATDITNFKNVSSFSGKFDGNFFTISKLSGSGLFGSTTSATIENLGVTDSSFSNSGGPAGAIVATANATKLNNVYNEGSPVSGSMYIYSGGLVGSADGVTIKNSYNTGAVSGGSGGGLIGMVADGTNRVENSYSTGSANGLVFSAEDANGTISFENVIGTAAKFFDIVAGSAPTGTNSLVLNNNQGEYYDGSGNSSTISGVDRTTLSTYTSGAISWVKNSDISDIGGVIKDANGKLIRPAWRIYEGKTEPVLTVFTKGIKNTVYDFEYFAKDKTTGQYTDKDTAAYKYSTKSNSNVGNNKGKDLTAYVYATTSSGSDTPGLIYNAETLKIVDANGDAATSTNNLVDDYSAVFNTQGTSTIKGNVYYNAAGQKDALANNAKMALIWSDQKGYDLVGNNIAIAPRQVTITNNFTTQSIVKEYDGSDDAKSFVSGLFSGSSSSVSGILAEDSADIKVTMDSGTATFRNVNSDGSLTAAGAAGNENVGKNKKVQINGTLSLTNGSGGTYTGSNYVVVNATGTTGNSVQINSPVNAAITQREIKVSLNSGLGITKVYDGDAYVKDAQGNNRTFTSSDFNLDPENKILPADQNNTTKLDLTVTPSNNTKYIDLSTKTDQVDAGTHDVAIAGISLTGTSADNYVLTDLNGTPIYSKQDLVTGYNQTTQVGQNGGGPLYTTGDITLRTIPKTGFKWYNSVSLTAPHGPVYQTATKEYDGTATYSEPVNSWVSNAPTTTSTTYTTTGMLPGDDLELQVNSAEFTQNSTDTNSATNLAVKDAYVSGASQGVRYNVTITGTAAKNYTFDGTTALANGVTETVLGEGEITPRTIYITTPTAGTVTKTYNGNDVVENGGKTYFGLNDGYFTYADNNAYHHIVKDSNGNDDAEIVITGQYQNMVDSNGNTVLAKDVYYDATNTANPILDKNIVYTATIVQNMPQQTGNTLTVNPSNYASTNYRFNIAPNTNQVTFNGTGNITQVQLGTITFADVNKTFDNSYKVTNTNVTTAPQYTDDKIKINTPTGIISTETVADVFYVDSQGYLDNQAYLTDKGVPLLDNTNGPFKAKYGRLSSSGFTPNEHVYRDGNGNVQAVSVEYDGISSLLRNHNYKLDAPTAASDKVYGTGTINPFLVTNKSWINLNLNGTPIEKTYDGTDTITNPLNYVQTTGPLNNKADITISPVAGQNLPGLSATVAGAHYKDEHSHYDVVNNQDTAQDVIYELNISETGDYGIDNSLKVNQQANGLVELTLTNGGVIKRKEIIANTPKNADYTKTYDATDVISDMGNKLIDISNDILQIDKNRVTNATTAKYVTNSTGAAEDASYNNGDKTVEYTLKLQGDTYNDYYLHDGNGSTTVNGAGTINKRNLQISGPSNHQKTYDGNTNVTDMPTALSGFTFGDSDDITVLTKDNFAIGALTGTYGTGNTDATFNPEPNVGNKTVQYSGFFTALGNRARNYTINGADNTNSLGTAYGAGIISPAQFSGSFVLKLKNGITQIYSGSNVVGQLESDTTSAAKRAFQESWIDLTNSGIKLTSTSTGIDVTLASIGSSNYNIDSAVFTAGADVGTGKNVAYQITLNPTYVSNNFTGMPTTVTFQDSINDGEIKAREVTVELTQLAKDGLTKTYDGTGDIYKTANKAFSTDSTVGVIAQGDDIIQFEAANTTNHTGLVKGTNTSTGEYTPNINVGGTVVEYTASISGDKASNYIFKDVNGNTLVNGKSAALTTNNNTITPFGVVLETPASINKTYDSTEDVALSDVQTAFQNKLKSGVGNETVTLQGLSATTGQYVGADVNPDTAGNPTPHVVHYTGLSLGNTTPANYIMVDSTGQELSKDSNGLYQIDGTGTISPFSLLPGTYTINFAPAEKDYDATQEVWKNNGQTSLTNNYIEDHYITLGNGVQQNLTFSSYFAEYDTPNATGTANGATQVNYRLGLGGGNYDLTALRNAQLVNANGELLISDLGNINANYGTAASTINKATVYAGLTNNPLDADIVKTYDTNNDVLQDVSNKVEVTGLFTSQDGTKLNVQAINAHYDDEKVARDAQGNVVDKDVYYHVELEGAAKDNYKIVGAAGAAYNGTSDNTGDLMGKGRIDPVELTVDFKKAERLYKLDVNGDAETAVNASDIQVDKFNGLLGTDSIANFSTALIHGEYGEGDTEAVFNADGNVKRDGQAVGYKSVKYSNLEAAYKDYLVNQNHLNTAAANYTLKDTTFYGSDQKKGRINPVMITELKAKWQGVDKVYDATPDVLDSGSVMQLVTTSPLDQQEIEVSYSGADRGIYVDNTGAAQKDVGNHGLMYNVTEVNKNLGNYQLDDTTANNAKRDWISTTAADNVGGLAVTGEITARPLNVIAKNGFHKIYDGDGDIDADQIQERIGFSAADLSVLQKDIAAGEISYDVAASYADGDANVAPGVIRNLKDVNYSLTLQGNTKGNYVLQGAVNDVVTKTEKLGDIEQRQVFVEAVDITGIDKTYDTTKALPDGYSNNGHFKLRDVDADTGVIAGEDVELDLAAIQGEYVNGHVQRDDNGNLMPQQIDFTTFRLKGNDNLANYVMQTDSLSGSGTISPAPLTVTINSAPVKTYDGETSMVDPDVGDVYTANKNVKVEGWLQEADKANVLLTDIGYQDGNAGKNKEYAYHVSLGNTDYTLTQGTETPAVSVTDNGQEGTVTAYDGTITPRILTASVIKTMTKEYDGEIDGVENAQNNISLSNYIDKDKDNLGLTATAVYDNPNAGKSEDTDELENHEVRYTLNLSNANYQLADSTVEGTGTIYRKGLTIVAAPAAVNVGEAMPEFTGSVEGLVEKDSAWADAFTFAPKAETTTNTPGSYEVFGWYSNRTLGNLGLNYTFAQAPANDRAFTVNYVNTSNDNPDTKITPNSDVYNQISKDMNSGFGDNSIAAIEYRDKNGQVVAREDIGSGGIRGFGNDETNEDLVNPGTKLADIGIVGGDIVNIEGVDAASSAQVQVSGDGTVINLEVQPLQAETSGTSSIAQIQVVDDSRKLEESEDKTEKNDKESEIGIESTNSQDDDEIELKVEDQGVNVA</sequence>
<accession>A0A1M6UNA4</accession>
<dbReference type="NCBIfam" id="TIGR01901">
    <property type="entry name" value="adhes_NPXG"/>
    <property type="match status" value="1"/>
</dbReference>
<keyword evidence="2" id="KW-0732">Signal</keyword>
<dbReference type="InterPro" id="IPR041248">
    <property type="entry name" value="YDG"/>
</dbReference>
<evidence type="ECO:0000259" key="3">
    <source>
        <dbReference type="SMART" id="SM00912"/>
    </source>
</evidence>
<proteinExistence type="predicted"/>
<dbReference type="SUPFAM" id="SSF51126">
    <property type="entry name" value="Pectin lyase-like"/>
    <property type="match status" value="1"/>
</dbReference>
<reference evidence="4 5" key="1">
    <citation type="submission" date="2016-11" db="EMBL/GenBank/DDBJ databases">
        <authorList>
            <person name="Jaros S."/>
            <person name="Januszkiewicz K."/>
            <person name="Wedrychowicz H."/>
        </authorList>
    </citation>
    <scope>NUCLEOTIDE SEQUENCE [LARGE SCALE GENOMIC DNA]</scope>
    <source>
        <strain evidence="4 5">HD4</strain>
    </source>
</reference>
<protein>
    <submittedName>
        <fullName evidence="4">Filamentous hemagglutinin family N-terminal domain-containing protein</fullName>
    </submittedName>
</protein>
<dbReference type="Pfam" id="PF18657">
    <property type="entry name" value="YDG"/>
    <property type="match status" value="1"/>
</dbReference>
<feature type="signal peptide" evidence="2">
    <location>
        <begin position="1"/>
        <end position="20"/>
    </location>
</feature>
<evidence type="ECO:0000256" key="1">
    <source>
        <dbReference type="SAM" id="MobiDB-lite"/>
    </source>
</evidence>
<feature type="compositionally biased region" description="Basic and acidic residues" evidence="1">
    <location>
        <begin position="3246"/>
        <end position="3266"/>
    </location>
</feature>
<evidence type="ECO:0000256" key="2">
    <source>
        <dbReference type="SAM" id="SignalP"/>
    </source>
</evidence>
<dbReference type="RefSeq" id="WP_073089880.1">
    <property type="nucleotide sequence ID" value="NZ_FRBC01000013.1"/>
</dbReference>
<dbReference type="Proteomes" id="UP000184263">
    <property type="component" value="Unassembled WGS sequence"/>
</dbReference>
<feature type="chain" id="PRO_5012274492" evidence="2">
    <location>
        <begin position="21"/>
        <end position="3292"/>
    </location>
</feature>
<feature type="domain" description="Filamentous haemagglutinin FhaB/tRNA nuclease CdiA-like TPS" evidence="3">
    <location>
        <begin position="24"/>
        <end position="135"/>
    </location>
</feature>
<dbReference type="InterPro" id="IPR011050">
    <property type="entry name" value="Pectin_lyase_fold/virulence"/>
</dbReference>
<gene>
    <name evidence="4" type="ORF">SAMN05216582_11358</name>
</gene>
<feature type="region of interest" description="Disordered" evidence="1">
    <location>
        <begin position="3245"/>
        <end position="3292"/>
    </location>
</feature>
<organism evidence="4 5">
    <name type="scientific">Selenomonas ruminantium</name>
    <dbReference type="NCBI Taxonomy" id="971"/>
    <lineage>
        <taxon>Bacteria</taxon>
        <taxon>Bacillati</taxon>
        <taxon>Bacillota</taxon>
        <taxon>Negativicutes</taxon>
        <taxon>Selenomonadales</taxon>
        <taxon>Selenomonadaceae</taxon>
        <taxon>Selenomonas</taxon>
    </lineage>
</organism>
<evidence type="ECO:0000313" key="4">
    <source>
        <dbReference type="EMBL" id="SHK70603.1"/>
    </source>
</evidence>
<name>A0A1M6UNA4_SELRU</name>